<evidence type="ECO:0000313" key="3">
    <source>
        <dbReference type="Proteomes" id="UP001211005"/>
    </source>
</evidence>
<gene>
    <name evidence="2" type="ORF">O3303_03935</name>
</gene>
<keyword evidence="1" id="KW-0472">Membrane</keyword>
<protein>
    <submittedName>
        <fullName evidence="2">Uncharacterized protein</fullName>
    </submittedName>
</protein>
<dbReference type="RefSeq" id="WP_269560763.1">
    <property type="nucleotide sequence ID" value="NZ_CP114767.1"/>
</dbReference>
<dbReference type="Proteomes" id="UP001211005">
    <property type="component" value="Chromosome"/>
</dbReference>
<proteinExistence type="predicted"/>
<feature type="transmembrane region" description="Helical" evidence="1">
    <location>
        <begin position="43"/>
        <end position="66"/>
    </location>
</feature>
<keyword evidence="1" id="KW-0812">Transmembrane</keyword>
<accession>A0ABY7LUY8</accession>
<dbReference type="EMBL" id="CP114767">
    <property type="protein sequence ID" value="WBA42713.1"/>
    <property type="molecule type" value="Genomic_DNA"/>
</dbReference>
<sequence length="105" mass="11946">MKTRYWLGLYMLLSAFFGPLISEKLSQHLSDNAKRTAAKVQMVLYDFVAVFLALMGWLALACGKWSGWTLKAEIKESWLVTSILSAVCVAAIRYLRRKYPADESH</sequence>
<keyword evidence="3" id="KW-1185">Reference proteome</keyword>
<name>A0ABY7LUY8_9BACT</name>
<keyword evidence="1" id="KW-1133">Transmembrane helix</keyword>
<evidence type="ECO:0000256" key="1">
    <source>
        <dbReference type="SAM" id="Phobius"/>
    </source>
</evidence>
<reference evidence="2 3" key="1">
    <citation type="submission" date="2022-12" db="EMBL/GenBank/DDBJ databases">
        <title>Hymenobacter canadensis sp. nov. isolated from lake water of the Cambridge Bay, Canada.</title>
        <authorList>
            <person name="Kim W.H."/>
            <person name="Lee Y.M."/>
        </authorList>
    </citation>
    <scope>NUCLEOTIDE SEQUENCE [LARGE SCALE GENOMIC DNA]</scope>
    <source>
        <strain evidence="2 3">PAMC 29467</strain>
    </source>
</reference>
<evidence type="ECO:0000313" key="2">
    <source>
        <dbReference type="EMBL" id="WBA42713.1"/>
    </source>
</evidence>
<organism evidence="2 3">
    <name type="scientific">Hymenobacter canadensis</name>
    <dbReference type="NCBI Taxonomy" id="2999067"/>
    <lineage>
        <taxon>Bacteria</taxon>
        <taxon>Pseudomonadati</taxon>
        <taxon>Bacteroidota</taxon>
        <taxon>Cytophagia</taxon>
        <taxon>Cytophagales</taxon>
        <taxon>Hymenobacteraceae</taxon>
        <taxon>Hymenobacter</taxon>
    </lineage>
</organism>
<feature type="transmembrane region" description="Helical" evidence="1">
    <location>
        <begin position="6"/>
        <end position="22"/>
    </location>
</feature>